<dbReference type="SUPFAM" id="SSF52540">
    <property type="entry name" value="P-loop containing nucleoside triphosphate hydrolases"/>
    <property type="match status" value="1"/>
</dbReference>
<comment type="caution">
    <text evidence="3">The sequence shown here is derived from an EMBL/GenBank/DDBJ whole genome shotgun (WGS) entry which is preliminary data.</text>
</comment>
<sequence length="178" mass="20144">LRIVVVGDRYIRKTKFILTYVTQHRSEYQSAVTVLEHYLLKPREVGDTHSLLVFDTTGLEGYEGLRPFINQQTDVFIACGLIGNPSSLKNFETNWLYEIRRAGRDVPVIFVGLRDPNSCPMRVTVVDVDEWEIEQYRAFGGKLEREISGVKYMENTIGSCSAVEAVFDEVCASPSTKG</sequence>
<feature type="non-terminal residue" evidence="3">
    <location>
        <position position="1"/>
    </location>
</feature>
<dbReference type="Gene3D" id="3.40.50.300">
    <property type="entry name" value="P-loop containing nucleotide triphosphate hydrolases"/>
    <property type="match status" value="1"/>
</dbReference>
<protein>
    <submittedName>
        <fullName evidence="3">Uncharacterized protein</fullName>
    </submittedName>
</protein>
<accession>A0AA40CDE7</accession>
<dbReference type="PRINTS" id="PR00449">
    <property type="entry name" value="RASTRNSFRMNG"/>
</dbReference>
<evidence type="ECO:0000256" key="2">
    <source>
        <dbReference type="ARBA" id="ARBA00023134"/>
    </source>
</evidence>
<reference evidence="3" key="1">
    <citation type="submission" date="2023-06" db="EMBL/GenBank/DDBJ databases">
        <title>Genome-scale phylogeny and comparative genomics of the fungal order Sordariales.</title>
        <authorList>
            <consortium name="Lawrence Berkeley National Laboratory"/>
            <person name="Hensen N."/>
            <person name="Bonometti L."/>
            <person name="Westerberg I."/>
            <person name="Brannstrom I.O."/>
            <person name="Guillou S."/>
            <person name="Cros-Aarteil S."/>
            <person name="Calhoun S."/>
            <person name="Haridas S."/>
            <person name="Kuo A."/>
            <person name="Mondo S."/>
            <person name="Pangilinan J."/>
            <person name="Riley R."/>
            <person name="Labutti K."/>
            <person name="Andreopoulos B."/>
            <person name="Lipzen A."/>
            <person name="Chen C."/>
            <person name="Yanf M."/>
            <person name="Daum C."/>
            <person name="Ng V."/>
            <person name="Clum A."/>
            <person name="Steindorff A."/>
            <person name="Ohm R."/>
            <person name="Martin F."/>
            <person name="Silar P."/>
            <person name="Natvig D."/>
            <person name="Lalanne C."/>
            <person name="Gautier V."/>
            <person name="Ament-Velasquez S.L."/>
            <person name="Kruys A."/>
            <person name="Hutchinson M.I."/>
            <person name="Powell A.J."/>
            <person name="Barry K."/>
            <person name="Miller A.N."/>
            <person name="Grigoriev I.V."/>
            <person name="Debuchy R."/>
            <person name="Gladieux P."/>
            <person name="Thoren M.H."/>
            <person name="Johannesson H."/>
        </authorList>
    </citation>
    <scope>NUCLEOTIDE SEQUENCE</scope>
    <source>
        <strain evidence="3">CBS 606.72</strain>
    </source>
</reference>
<keyword evidence="4" id="KW-1185">Reference proteome</keyword>
<dbReference type="Proteomes" id="UP001175000">
    <property type="component" value="Unassembled WGS sequence"/>
</dbReference>
<dbReference type="AlphaFoldDB" id="A0AA40CDE7"/>
<evidence type="ECO:0000313" key="3">
    <source>
        <dbReference type="EMBL" id="KAK0633323.1"/>
    </source>
</evidence>
<evidence type="ECO:0000313" key="4">
    <source>
        <dbReference type="Proteomes" id="UP001175000"/>
    </source>
</evidence>
<proteinExistence type="predicted"/>
<gene>
    <name evidence="3" type="ORF">B0T14DRAFT_419706</name>
</gene>
<dbReference type="Pfam" id="PF00071">
    <property type="entry name" value="Ras"/>
    <property type="match status" value="1"/>
</dbReference>
<evidence type="ECO:0000256" key="1">
    <source>
        <dbReference type="ARBA" id="ARBA00022741"/>
    </source>
</evidence>
<dbReference type="PANTHER" id="PTHR24072">
    <property type="entry name" value="RHO FAMILY GTPASE"/>
    <property type="match status" value="1"/>
</dbReference>
<dbReference type="InterPro" id="IPR003578">
    <property type="entry name" value="Small_GTPase_Rho"/>
</dbReference>
<dbReference type="InterPro" id="IPR001806">
    <property type="entry name" value="Small_GTPase"/>
</dbReference>
<dbReference type="SMART" id="SM00174">
    <property type="entry name" value="RHO"/>
    <property type="match status" value="1"/>
</dbReference>
<dbReference type="GO" id="GO:0005525">
    <property type="term" value="F:GTP binding"/>
    <property type="evidence" value="ECO:0007669"/>
    <property type="project" value="UniProtKB-KW"/>
</dbReference>
<dbReference type="EMBL" id="JAULSU010000001">
    <property type="protein sequence ID" value="KAK0633323.1"/>
    <property type="molecule type" value="Genomic_DNA"/>
</dbReference>
<keyword evidence="2" id="KW-0342">GTP-binding</keyword>
<keyword evidence="1" id="KW-0547">Nucleotide-binding</keyword>
<dbReference type="GO" id="GO:0003924">
    <property type="term" value="F:GTPase activity"/>
    <property type="evidence" value="ECO:0007669"/>
    <property type="project" value="InterPro"/>
</dbReference>
<dbReference type="GO" id="GO:0007264">
    <property type="term" value="P:small GTPase-mediated signal transduction"/>
    <property type="evidence" value="ECO:0007669"/>
    <property type="project" value="InterPro"/>
</dbReference>
<organism evidence="3 4">
    <name type="scientific">Immersiella caudata</name>
    <dbReference type="NCBI Taxonomy" id="314043"/>
    <lineage>
        <taxon>Eukaryota</taxon>
        <taxon>Fungi</taxon>
        <taxon>Dikarya</taxon>
        <taxon>Ascomycota</taxon>
        <taxon>Pezizomycotina</taxon>
        <taxon>Sordariomycetes</taxon>
        <taxon>Sordariomycetidae</taxon>
        <taxon>Sordariales</taxon>
        <taxon>Lasiosphaeriaceae</taxon>
        <taxon>Immersiella</taxon>
    </lineage>
</organism>
<dbReference type="InterPro" id="IPR027417">
    <property type="entry name" value="P-loop_NTPase"/>
</dbReference>
<name>A0AA40CDE7_9PEZI</name>